<dbReference type="Proteomes" id="UP000663866">
    <property type="component" value="Unassembled WGS sequence"/>
</dbReference>
<evidence type="ECO:0000256" key="3">
    <source>
        <dbReference type="ARBA" id="ARBA00022741"/>
    </source>
</evidence>
<evidence type="ECO:0000313" key="9">
    <source>
        <dbReference type="EMBL" id="CAF1954421.1"/>
    </source>
</evidence>
<comment type="caution">
    <text evidence="14">The sequence shown here is derived from an EMBL/GenBank/DDBJ whole genome shotgun (WGS) entry which is preliminary data.</text>
</comment>
<feature type="domain" description="Protein kinase" evidence="7">
    <location>
        <begin position="1"/>
        <end position="120"/>
    </location>
</feature>
<evidence type="ECO:0000313" key="13">
    <source>
        <dbReference type="EMBL" id="CAF3781022.1"/>
    </source>
</evidence>
<evidence type="ECO:0000313" key="14">
    <source>
        <dbReference type="EMBL" id="CAF3796976.1"/>
    </source>
</evidence>
<dbReference type="Proteomes" id="UP000681967">
    <property type="component" value="Unassembled WGS sequence"/>
</dbReference>
<evidence type="ECO:0000259" key="7">
    <source>
        <dbReference type="PROSITE" id="PS50011"/>
    </source>
</evidence>
<dbReference type="EMBL" id="CAJNRF010000301">
    <property type="protein sequence ID" value="CAF1954421.1"/>
    <property type="molecule type" value="Genomic_DNA"/>
</dbReference>
<feature type="region of interest" description="Disordered" evidence="6">
    <location>
        <begin position="141"/>
        <end position="160"/>
    </location>
</feature>
<protein>
    <recommendedName>
        <fullName evidence="7">Protein kinase domain-containing protein</fullName>
    </recommendedName>
</protein>
<evidence type="ECO:0000313" key="12">
    <source>
        <dbReference type="EMBL" id="CAF3772828.1"/>
    </source>
</evidence>
<dbReference type="PROSITE" id="PS50011">
    <property type="entry name" value="PROTEIN_KINASE_DOM"/>
    <property type="match status" value="1"/>
</dbReference>
<dbReference type="InterPro" id="IPR000719">
    <property type="entry name" value="Prot_kinase_dom"/>
</dbReference>
<dbReference type="SUPFAM" id="SSF56112">
    <property type="entry name" value="Protein kinase-like (PK-like)"/>
    <property type="match status" value="1"/>
</dbReference>
<organism evidence="14 17">
    <name type="scientific">Rotaria magnacalcarata</name>
    <dbReference type="NCBI Taxonomy" id="392030"/>
    <lineage>
        <taxon>Eukaryota</taxon>
        <taxon>Metazoa</taxon>
        <taxon>Spiralia</taxon>
        <taxon>Gnathifera</taxon>
        <taxon>Rotifera</taxon>
        <taxon>Eurotatoria</taxon>
        <taxon>Bdelloidea</taxon>
        <taxon>Philodinida</taxon>
        <taxon>Philodinidae</taxon>
        <taxon>Rotaria</taxon>
    </lineage>
</organism>
<dbReference type="EMBL" id="CAJNRE010003619">
    <property type="protein sequence ID" value="CAF2026920.1"/>
    <property type="molecule type" value="Genomic_DNA"/>
</dbReference>
<accession>A0A819B8Z8</accession>
<evidence type="ECO:0000313" key="11">
    <source>
        <dbReference type="EMBL" id="CAF2027611.1"/>
    </source>
</evidence>
<dbReference type="Gene3D" id="1.10.510.10">
    <property type="entry name" value="Transferase(Phosphotransferase) domain 1"/>
    <property type="match status" value="1"/>
</dbReference>
<dbReference type="InterPro" id="IPR011009">
    <property type="entry name" value="Kinase-like_dom_sf"/>
</dbReference>
<dbReference type="Proteomes" id="UP000663824">
    <property type="component" value="Unassembled WGS sequence"/>
</dbReference>
<dbReference type="EMBL" id="CAJNOV010018511">
    <property type="protein sequence ID" value="CAF1620804.1"/>
    <property type="molecule type" value="Genomic_DNA"/>
</dbReference>
<dbReference type="EMBL" id="CAJOBH010000230">
    <property type="protein sequence ID" value="CAF3772828.1"/>
    <property type="molecule type" value="Genomic_DNA"/>
</dbReference>
<dbReference type="Pfam" id="PF00069">
    <property type="entry name" value="Pkinase"/>
    <property type="match status" value="1"/>
</dbReference>
<evidence type="ECO:0000313" key="17">
    <source>
        <dbReference type="Proteomes" id="UP000663866"/>
    </source>
</evidence>
<dbReference type="Proteomes" id="UP000681720">
    <property type="component" value="Unassembled WGS sequence"/>
</dbReference>
<keyword evidence="2" id="KW-0808">Transferase</keyword>
<keyword evidence="17" id="KW-1185">Reference proteome</keyword>
<keyword evidence="3" id="KW-0547">Nucleotide-binding</keyword>
<dbReference type="EMBL" id="CAJOBI010135114">
    <property type="protein sequence ID" value="CAF4742240.1"/>
    <property type="molecule type" value="Genomic_DNA"/>
</dbReference>
<dbReference type="Proteomes" id="UP000676336">
    <property type="component" value="Unassembled WGS sequence"/>
</dbReference>
<evidence type="ECO:0000256" key="6">
    <source>
        <dbReference type="SAM" id="MobiDB-lite"/>
    </source>
</evidence>
<evidence type="ECO:0000313" key="16">
    <source>
        <dbReference type="EMBL" id="CAF4742240.1"/>
    </source>
</evidence>
<gene>
    <name evidence="12" type="ORF">BYL167_LOCUS1496</name>
    <name evidence="8" type="ORF">CJN711_LOCUS37889</name>
    <name evidence="13" type="ORF">GIL414_LOCUS54</name>
    <name evidence="10" type="ORF">MBJ925_LOCUS9585</name>
    <name evidence="14" type="ORF">OVN521_LOCUS3643</name>
    <name evidence="16" type="ORF">SMN809_LOCUS44772</name>
    <name evidence="15" type="ORF">UXM345_LOCUS6488</name>
    <name evidence="9" type="ORF">WKI299_LOCUS2530</name>
    <name evidence="11" type="ORF">XDN619_LOCUS4706</name>
</gene>
<dbReference type="EMBL" id="CAJOBJ010000004">
    <property type="protein sequence ID" value="CAF3781022.1"/>
    <property type="molecule type" value="Genomic_DNA"/>
</dbReference>
<feature type="compositionally biased region" description="Polar residues" evidence="6">
    <location>
        <begin position="147"/>
        <end position="160"/>
    </location>
</feature>
<keyword evidence="5" id="KW-0067">ATP-binding</keyword>
<dbReference type="EMBL" id="CAJOBG010000317">
    <property type="protein sequence ID" value="CAF3796976.1"/>
    <property type="molecule type" value="Genomic_DNA"/>
</dbReference>
<dbReference type="Proteomes" id="UP000663856">
    <property type="component" value="Unassembled WGS sequence"/>
</dbReference>
<keyword evidence="1" id="KW-0723">Serine/threonine-protein kinase</keyword>
<evidence type="ECO:0000313" key="8">
    <source>
        <dbReference type="EMBL" id="CAF1620804.1"/>
    </source>
</evidence>
<dbReference type="PANTHER" id="PTHR24351">
    <property type="entry name" value="RIBOSOMAL PROTEIN S6 KINASE"/>
    <property type="match status" value="1"/>
</dbReference>
<dbReference type="GO" id="GO:0005524">
    <property type="term" value="F:ATP binding"/>
    <property type="evidence" value="ECO:0007669"/>
    <property type="project" value="UniProtKB-KW"/>
</dbReference>
<evidence type="ECO:0000256" key="4">
    <source>
        <dbReference type="ARBA" id="ARBA00022777"/>
    </source>
</evidence>
<dbReference type="Proteomes" id="UP000663842">
    <property type="component" value="Unassembled WGS sequence"/>
</dbReference>
<name>A0A819B8Z8_9BILA</name>
<keyword evidence="4" id="KW-0418">Kinase</keyword>
<evidence type="ECO:0000256" key="2">
    <source>
        <dbReference type="ARBA" id="ARBA00022679"/>
    </source>
</evidence>
<proteinExistence type="predicted"/>
<dbReference type="AlphaFoldDB" id="A0A819B8Z8"/>
<reference evidence="14" key="1">
    <citation type="submission" date="2021-02" db="EMBL/GenBank/DDBJ databases">
        <authorList>
            <person name="Nowell W R."/>
        </authorList>
    </citation>
    <scope>NUCLEOTIDE SEQUENCE</scope>
</reference>
<evidence type="ECO:0000313" key="10">
    <source>
        <dbReference type="EMBL" id="CAF2026920.1"/>
    </source>
</evidence>
<sequence>MSDGYGKLADFGFSKNLISESKETSTFCGTLLYVAPEIFQKVSYSFPVDYLALGIMIDGMIEGITPFFSLETTIIEQNMINDDECPNTVSSGLPAILKGLLIKDPSKRFGYHDLESSDYYSSQYSLREIEKRASKCPLKMPIRSNPPEVSSSMQPTSITY</sequence>
<evidence type="ECO:0000313" key="15">
    <source>
        <dbReference type="EMBL" id="CAF3829172.1"/>
    </source>
</evidence>
<dbReference type="EMBL" id="CAJNRG010001116">
    <property type="protein sequence ID" value="CAF2027611.1"/>
    <property type="molecule type" value="Genomic_DNA"/>
</dbReference>
<dbReference type="EMBL" id="CAJOBF010000516">
    <property type="protein sequence ID" value="CAF3829172.1"/>
    <property type="molecule type" value="Genomic_DNA"/>
</dbReference>
<evidence type="ECO:0000256" key="5">
    <source>
        <dbReference type="ARBA" id="ARBA00022840"/>
    </source>
</evidence>
<dbReference type="GO" id="GO:0004674">
    <property type="term" value="F:protein serine/threonine kinase activity"/>
    <property type="evidence" value="ECO:0007669"/>
    <property type="project" value="UniProtKB-KW"/>
</dbReference>
<evidence type="ECO:0000256" key="1">
    <source>
        <dbReference type="ARBA" id="ARBA00022527"/>
    </source>
</evidence>
<dbReference type="Proteomes" id="UP000663887">
    <property type="component" value="Unassembled WGS sequence"/>
</dbReference>
<dbReference type="Proteomes" id="UP000663855">
    <property type="component" value="Unassembled WGS sequence"/>
</dbReference>